<reference evidence="2 3" key="1">
    <citation type="journal article" date="2019" name="Nat. Ecol. Evol.">
        <title>Megaphylogeny resolves global patterns of mushroom evolution.</title>
        <authorList>
            <person name="Varga T."/>
            <person name="Krizsan K."/>
            <person name="Foldi C."/>
            <person name="Dima B."/>
            <person name="Sanchez-Garcia M."/>
            <person name="Sanchez-Ramirez S."/>
            <person name="Szollosi G.J."/>
            <person name="Szarkandi J.G."/>
            <person name="Papp V."/>
            <person name="Albert L."/>
            <person name="Andreopoulos W."/>
            <person name="Angelini C."/>
            <person name="Antonin V."/>
            <person name="Barry K.W."/>
            <person name="Bougher N.L."/>
            <person name="Buchanan P."/>
            <person name="Buyck B."/>
            <person name="Bense V."/>
            <person name="Catcheside P."/>
            <person name="Chovatia M."/>
            <person name="Cooper J."/>
            <person name="Damon W."/>
            <person name="Desjardin D."/>
            <person name="Finy P."/>
            <person name="Geml J."/>
            <person name="Haridas S."/>
            <person name="Hughes K."/>
            <person name="Justo A."/>
            <person name="Karasinski D."/>
            <person name="Kautmanova I."/>
            <person name="Kiss B."/>
            <person name="Kocsube S."/>
            <person name="Kotiranta H."/>
            <person name="LaButti K.M."/>
            <person name="Lechner B.E."/>
            <person name="Liimatainen K."/>
            <person name="Lipzen A."/>
            <person name="Lukacs Z."/>
            <person name="Mihaltcheva S."/>
            <person name="Morgado L.N."/>
            <person name="Niskanen T."/>
            <person name="Noordeloos M.E."/>
            <person name="Ohm R.A."/>
            <person name="Ortiz-Santana B."/>
            <person name="Ovrebo C."/>
            <person name="Racz N."/>
            <person name="Riley R."/>
            <person name="Savchenko A."/>
            <person name="Shiryaev A."/>
            <person name="Soop K."/>
            <person name="Spirin V."/>
            <person name="Szebenyi C."/>
            <person name="Tomsovsky M."/>
            <person name="Tulloss R.E."/>
            <person name="Uehling J."/>
            <person name="Grigoriev I.V."/>
            <person name="Vagvolgyi C."/>
            <person name="Papp T."/>
            <person name="Martin F.M."/>
            <person name="Miettinen O."/>
            <person name="Hibbett D.S."/>
            <person name="Nagy L.G."/>
        </authorList>
    </citation>
    <scope>NUCLEOTIDE SEQUENCE [LARGE SCALE GENOMIC DNA]</scope>
    <source>
        <strain evidence="2 3">CBS 121175</strain>
    </source>
</reference>
<protein>
    <submittedName>
        <fullName evidence="2">YVTN repeat-like/Quino protein amine dehydrogenase</fullName>
    </submittedName>
</protein>
<dbReference type="OrthoDB" id="3238562at2759"/>
<evidence type="ECO:0000256" key="1">
    <source>
        <dbReference type="PROSITE-ProRule" id="PRU00221"/>
    </source>
</evidence>
<dbReference type="AlphaFoldDB" id="A0A5C3KEN5"/>
<dbReference type="Proteomes" id="UP000307440">
    <property type="component" value="Unassembled WGS sequence"/>
</dbReference>
<dbReference type="Gene3D" id="2.130.10.10">
    <property type="entry name" value="YVTN repeat-like/Quinoprotein amine dehydrogenase"/>
    <property type="match status" value="1"/>
</dbReference>
<keyword evidence="1" id="KW-0853">WD repeat</keyword>
<dbReference type="SUPFAM" id="SSF50998">
    <property type="entry name" value="Quinoprotein alcohol dehydrogenase-like"/>
    <property type="match status" value="1"/>
</dbReference>
<dbReference type="InterPro" id="IPR001680">
    <property type="entry name" value="WD40_rpt"/>
</dbReference>
<proteinExistence type="predicted"/>
<gene>
    <name evidence="2" type="ORF">FA15DRAFT_603326</name>
</gene>
<feature type="repeat" description="WD" evidence="1">
    <location>
        <begin position="105"/>
        <end position="146"/>
    </location>
</feature>
<dbReference type="InterPro" id="IPR011047">
    <property type="entry name" value="Quinoprotein_ADH-like_sf"/>
</dbReference>
<dbReference type="InterPro" id="IPR015943">
    <property type="entry name" value="WD40/YVTN_repeat-like_dom_sf"/>
</dbReference>
<keyword evidence="3" id="KW-1185">Reference proteome</keyword>
<dbReference type="STRING" id="230819.A0A5C3KEN5"/>
<dbReference type="EMBL" id="ML210403">
    <property type="protein sequence ID" value="TFK18418.1"/>
    <property type="molecule type" value="Genomic_DNA"/>
</dbReference>
<organism evidence="2 3">
    <name type="scientific">Coprinopsis marcescibilis</name>
    <name type="common">Agaric fungus</name>
    <name type="synonym">Psathyrella marcescibilis</name>
    <dbReference type="NCBI Taxonomy" id="230819"/>
    <lineage>
        <taxon>Eukaryota</taxon>
        <taxon>Fungi</taxon>
        <taxon>Dikarya</taxon>
        <taxon>Basidiomycota</taxon>
        <taxon>Agaricomycotina</taxon>
        <taxon>Agaricomycetes</taxon>
        <taxon>Agaricomycetidae</taxon>
        <taxon>Agaricales</taxon>
        <taxon>Agaricineae</taxon>
        <taxon>Psathyrellaceae</taxon>
        <taxon>Coprinopsis</taxon>
    </lineage>
</organism>
<accession>A0A5C3KEN5</accession>
<evidence type="ECO:0000313" key="2">
    <source>
        <dbReference type="EMBL" id="TFK18418.1"/>
    </source>
</evidence>
<evidence type="ECO:0000313" key="3">
    <source>
        <dbReference type="Proteomes" id="UP000307440"/>
    </source>
</evidence>
<sequence length="162" mass="18159">MVVLSDPPAFRKKGTIEIEDLVIPRDLHFYQGDTMLMVSYLNHGVVCWDLATGDTLWQIEPRHDHSGHSAFSPSGKWIAVFNLSSGIDIYSVQDQRRIKTLPINLDQNNNVPMQIAFVKGGKEILSGAHYGALRIWDVESGNPVQRLGHKGRFRSDSAPYEG</sequence>
<dbReference type="PROSITE" id="PS50082">
    <property type="entry name" value="WD_REPEATS_2"/>
    <property type="match status" value="1"/>
</dbReference>
<name>A0A5C3KEN5_COPMA</name>